<evidence type="ECO:0000313" key="1">
    <source>
        <dbReference type="EMBL" id="KAH7128827.1"/>
    </source>
</evidence>
<protein>
    <recommendedName>
        <fullName evidence="3">BTB domain-containing protein</fullName>
    </recommendedName>
</protein>
<reference evidence="1" key="1">
    <citation type="journal article" date="2021" name="Nat. Commun.">
        <title>Genetic determinants of endophytism in the Arabidopsis root mycobiome.</title>
        <authorList>
            <person name="Mesny F."/>
            <person name="Miyauchi S."/>
            <person name="Thiergart T."/>
            <person name="Pickel B."/>
            <person name="Atanasova L."/>
            <person name="Karlsson M."/>
            <person name="Huettel B."/>
            <person name="Barry K.W."/>
            <person name="Haridas S."/>
            <person name="Chen C."/>
            <person name="Bauer D."/>
            <person name="Andreopoulos W."/>
            <person name="Pangilinan J."/>
            <person name="LaButti K."/>
            <person name="Riley R."/>
            <person name="Lipzen A."/>
            <person name="Clum A."/>
            <person name="Drula E."/>
            <person name="Henrissat B."/>
            <person name="Kohler A."/>
            <person name="Grigoriev I.V."/>
            <person name="Martin F.M."/>
            <person name="Hacquard S."/>
        </authorList>
    </citation>
    <scope>NUCLEOTIDE SEQUENCE</scope>
    <source>
        <strain evidence="1">MPI-CAGE-CH-0243</strain>
    </source>
</reference>
<evidence type="ECO:0008006" key="3">
    <source>
        <dbReference type="Google" id="ProtNLM"/>
    </source>
</evidence>
<dbReference type="Proteomes" id="UP000700596">
    <property type="component" value="Unassembled WGS sequence"/>
</dbReference>
<dbReference type="AlphaFoldDB" id="A0A9P9E141"/>
<sequence length="428" mass="48890">MAEVVDPMLVINSGDMILEFSQEEAGQQFAYRVDSGVLKENSRYFEHLLSDRFSEGQKLSAALDNLKLVGHSNTAEAPIEALPRISIVNVGRISKVSTIQKLAGDFLRILHNQDLPSHPPLANLSNLAVVADRFDALPYFSKYVHRKRILQTLDAKSRNRPITSLSEERVRQKLLVGLFFEFPAWVIRYSKYLIMKSSVQWKLDDEEDDAAALWWDMPNGVEDEMIQRREYILETINSLQAHFLRLYSSGERQCKLGYDTSAQCDSFQLGEMVRFLSKIKTIRMQGLIYDASEPTHYSGDIDRLIDSLRQTSSYQIDRNHAHCGLRVRIIPLLDLIQSHISLETGSPDVGICADCWNHNRRLYAWSFVKRPVSWVQSKALNAGRSLASPMPNANRGHQRTPSSCLARHVVVRDMFMAVERDWTASDIY</sequence>
<dbReference type="OrthoDB" id="5398371at2759"/>
<organism evidence="1 2">
    <name type="scientific">Dendryphion nanum</name>
    <dbReference type="NCBI Taxonomy" id="256645"/>
    <lineage>
        <taxon>Eukaryota</taxon>
        <taxon>Fungi</taxon>
        <taxon>Dikarya</taxon>
        <taxon>Ascomycota</taxon>
        <taxon>Pezizomycotina</taxon>
        <taxon>Dothideomycetes</taxon>
        <taxon>Pleosporomycetidae</taxon>
        <taxon>Pleosporales</taxon>
        <taxon>Torulaceae</taxon>
        <taxon>Dendryphion</taxon>
    </lineage>
</organism>
<keyword evidence="2" id="KW-1185">Reference proteome</keyword>
<name>A0A9P9E141_9PLEO</name>
<proteinExistence type="predicted"/>
<accession>A0A9P9E141</accession>
<gene>
    <name evidence="1" type="ORF">B0J11DRAFT_431989</name>
</gene>
<dbReference type="EMBL" id="JAGMWT010000005">
    <property type="protein sequence ID" value="KAH7128827.1"/>
    <property type="molecule type" value="Genomic_DNA"/>
</dbReference>
<evidence type="ECO:0000313" key="2">
    <source>
        <dbReference type="Proteomes" id="UP000700596"/>
    </source>
</evidence>
<comment type="caution">
    <text evidence="1">The sequence shown here is derived from an EMBL/GenBank/DDBJ whole genome shotgun (WGS) entry which is preliminary data.</text>
</comment>